<accession>A0ABY6Z6L0</accession>
<dbReference type="CDD" id="cd00947">
    <property type="entry name" value="TBP_aldolase_IIB"/>
    <property type="match status" value="1"/>
</dbReference>
<dbReference type="EMBL" id="CP104064">
    <property type="protein sequence ID" value="WAH38380.1"/>
    <property type="molecule type" value="Genomic_DNA"/>
</dbReference>
<evidence type="ECO:0000313" key="2">
    <source>
        <dbReference type="EMBL" id="WAH38380.1"/>
    </source>
</evidence>
<sequence>MPLYTGTILKRAYEERYAVPAFSVHNYAMIEAVVEEARELQVPVLIQIGQRAIRYGQMRSLQNHIALQAAVSPYPVVSHLDHCHDFEQIIEALRAGLTSCMIDASMRTLDENILLTRKVVEACHAVGVPVEGELGAIGGVEDDVSVADDEVVFTAPDVAERYVRETGVDSLAVAIGSAHGMYKREPSLDLDRLAAINRHCGIPLVLHGGSGIPRWQIQKAIQFGISKINFDTELRLAYLEGLKSGCERHSDDPFQAEQIAKERLREVIREKIHWSFPGGLVQR</sequence>
<reference evidence="2" key="1">
    <citation type="submission" date="2022-08" db="EMBL/GenBank/DDBJ databases">
        <title>Alicyclobacillus dauci DSM2870, complete genome.</title>
        <authorList>
            <person name="Wang Q."/>
            <person name="Cai R."/>
            <person name="Wang Z."/>
        </authorList>
    </citation>
    <scope>NUCLEOTIDE SEQUENCE</scope>
    <source>
        <strain evidence="2">DSM 28700</strain>
    </source>
</reference>
<dbReference type="Pfam" id="PF01116">
    <property type="entry name" value="F_bP_aldolase"/>
    <property type="match status" value="1"/>
</dbReference>
<evidence type="ECO:0000256" key="1">
    <source>
        <dbReference type="ARBA" id="ARBA00001947"/>
    </source>
</evidence>
<dbReference type="SUPFAM" id="SSF51569">
    <property type="entry name" value="Aldolase"/>
    <property type="match status" value="1"/>
</dbReference>
<keyword evidence="3" id="KW-1185">Reference proteome</keyword>
<dbReference type="PIRSF" id="PIRSF001359">
    <property type="entry name" value="F_bP_aldolase_II"/>
    <property type="match status" value="1"/>
</dbReference>
<dbReference type="Proteomes" id="UP001164803">
    <property type="component" value="Chromosome"/>
</dbReference>
<dbReference type="NCBIfam" id="TIGR00167">
    <property type="entry name" value="cbbA"/>
    <property type="match status" value="1"/>
</dbReference>
<protein>
    <submittedName>
        <fullName evidence="2">Class II fructose-bisphosphate aldolase</fullName>
    </submittedName>
</protein>
<name>A0ABY6Z6L0_9BACL</name>
<dbReference type="PANTHER" id="PTHR30304:SF0">
    <property type="entry name" value="D-TAGATOSE-1,6-BISPHOSPHATE ALDOLASE SUBUNIT GATY-RELATED"/>
    <property type="match status" value="1"/>
</dbReference>
<organism evidence="2 3">
    <name type="scientific">Alicyclobacillus dauci</name>
    <dbReference type="NCBI Taxonomy" id="1475485"/>
    <lineage>
        <taxon>Bacteria</taxon>
        <taxon>Bacillati</taxon>
        <taxon>Bacillota</taxon>
        <taxon>Bacilli</taxon>
        <taxon>Bacillales</taxon>
        <taxon>Alicyclobacillaceae</taxon>
        <taxon>Alicyclobacillus</taxon>
    </lineage>
</organism>
<proteinExistence type="predicted"/>
<dbReference type="InterPro" id="IPR050246">
    <property type="entry name" value="Class_II_FBP_aldolase"/>
</dbReference>
<dbReference type="PROSITE" id="PS00806">
    <property type="entry name" value="ALDOLASE_CLASS_II_2"/>
    <property type="match status" value="1"/>
</dbReference>
<gene>
    <name evidence="2" type="ORF">NZD86_07850</name>
</gene>
<dbReference type="Gene3D" id="3.20.20.70">
    <property type="entry name" value="Aldolase class I"/>
    <property type="match status" value="1"/>
</dbReference>
<dbReference type="InterPro" id="IPR000771">
    <property type="entry name" value="FBA_II"/>
</dbReference>
<dbReference type="PANTHER" id="PTHR30304">
    <property type="entry name" value="D-TAGATOSE-1,6-BISPHOSPHATE ALDOLASE"/>
    <property type="match status" value="1"/>
</dbReference>
<dbReference type="InterPro" id="IPR013785">
    <property type="entry name" value="Aldolase_TIM"/>
</dbReference>
<evidence type="ECO:0000313" key="3">
    <source>
        <dbReference type="Proteomes" id="UP001164803"/>
    </source>
</evidence>
<comment type="cofactor">
    <cofactor evidence="1">
        <name>Zn(2+)</name>
        <dbReference type="ChEBI" id="CHEBI:29105"/>
    </cofactor>
</comment>
<dbReference type="RefSeq" id="WP_268045946.1">
    <property type="nucleotide sequence ID" value="NZ_CP104064.1"/>
</dbReference>